<keyword evidence="2" id="KW-1185">Reference proteome</keyword>
<protein>
    <submittedName>
        <fullName evidence="3">Signal peptide protein</fullName>
    </submittedName>
</protein>
<sequence>MASGVAGSSKTPQPLLVQGVYPQGAPIVVNGDTPKVTIAFDVHYYHLDWHDTPRSLSVCSASPLTDSSPMSPLPSVLPYQHHQAPISTIRPGLQADPRGPITGKMPTSTHWTLPVSDSSTTPDSGIQSVPGSPPSNHPLTPPTVGFTFMILLLISAVLLICEDRIETEEDFADMPRLLPADQEDHALCSASASSIYLFIYLFICIFLESNPKRFRPESAASEELRKSDEEVKVLVVAGNKTLNPTIRISQRESKNPVKSEILPKEDNSNSNSTSRDIHDCRKTYREAVKRMLRAKFFFKFLTKI</sequence>
<dbReference type="WBParaSite" id="Hba_06683">
    <property type="protein sequence ID" value="Hba_06683"/>
    <property type="gene ID" value="Hba_06683"/>
</dbReference>
<evidence type="ECO:0000256" key="1">
    <source>
        <dbReference type="SAM" id="MobiDB-lite"/>
    </source>
</evidence>
<feature type="region of interest" description="Disordered" evidence="1">
    <location>
        <begin position="89"/>
        <end position="138"/>
    </location>
</feature>
<accession>A0A1I7WNF7</accession>
<name>A0A1I7WNF7_HETBA</name>
<dbReference type="AlphaFoldDB" id="A0A1I7WNF7"/>
<proteinExistence type="predicted"/>
<feature type="compositionally biased region" description="Basic and acidic residues" evidence="1">
    <location>
        <begin position="249"/>
        <end position="267"/>
    </location>
</feature>
<feature type="region of interest" description="Disordered" evidence="1">
    <location>
        <begin position="247"/>
        <end position="276"/>
    </location>
</feature>
<organism evidence="2 3">
    <name type="scientific">Heterorhabditis bacteriophora</name>
    <name type="common">Entomopathogenic nematode worm</name>
    <dbReference type="NCBI Taxonomy" id="37862"/>
    <lineage>
        <taxon>Eukaryota</taxon>
        <taxon>Metazoa</taxon>
        <taxon>Ecdysozoa</taxon>
        <taxon>Nematoda</taxon>
        <taxon>Chromadorea</taxon>
        <taxon>Rhabditida</taxon>
        <taxon>Rhabditina</taxon>
        <taxon>Rhabditomorpha</taxon>
        <taxon>Strongyloidea</taxon>
        <taxon>Heterorhabditidae</taxon>
        <taxon>Heterorhabditis</taxon>
    </lineage>
</organism>
<feature type="compositionally biased region" description="Polar residues" evidence="1">
    <location>
        <begin position="105"/>
        <end position="130"/>
    </location>
</feature>
<dbReference type="Proteomes" id="UP000095283">
    <property type="component" value="Unplaced"/>
</dbReference>
<reference evidence="3" key="1">
    <citation type="submission" date="2016-11" db="UniProtKB">
        <authorList>
            <consortium name="WormBaseParasite"/>
        </authorList>
    </citation>
    <scope>IDENTIFICATION</scope>
</reference>
<evidence type="ECO:0000313" key="3">
    <source>
        <dbReference type="WBParaSite" id="Hba_06683"/>
    </source>
</evidence>
<evidence type="ECO:0000313" key="2">
    <source>
        <dbReference type="Proteomes" id="UP000095283"/>
    </source>
</evidence>